<evidence type="ECO:0000313" key="2">
    <source>
        <dbReference type="EMBL" id="KAG7170462.1"/>
    </source>
</evidence>
<protein>
    <submittedName>
        <fullName evidence="2">Putative NACHT domain and DZIP3/ hRUL138-like HEPN-containing protein 2</fullName>
    </submittedName>
</protein>
<gene>
    <name evidence="2" type="ORF">Hamer_G018949</name>
</gene>
<organism evidence="2 3">
    <name type="scientific">Homarus americanus</name>
    <name type="common">American lobster</name>
    <dbReference type="NCBI Taxonomy" id="6706"/>
    <lineage>
        <taxon>Eukaryota</taxon>
        <taxon>Metazoa</taxon>
        <taxon>Ecdysozoa</taxon>
        <taxon>Arthropoda</taxon>
        <taxon>Crustacea</taxon>
        <taxon>Multicrustacea</taxon>
        <taxon>Malacostraca</taxon>
        <taxon>Eumalacostraca</taxon>
        <taxon>Eucarida</taxon>
        <taxon>Decapoda</taxon>
        <taxon>Pleocyemata</taxon>
        <taxon>Astacidea</taxon>
        <taxon>Nephropoidea</taxon>
        <taxon>Nephropidae</taxon>
        <taxon>Homarus</taxon>
    </lineage>
</organism>
<dbReference type="Pfam" id="PF05729">
    <property type="entry name" value="NACHT"/>
    <property type="match status" value="1"/>
</dbReference>
<dbReference type="PROSITE" id="PS50837">
    <property type="entry name" value="NACHT"/>
    <property type="match status" value="1"/>
</dbReference>
<reference evidence="2" key="1">
    <citation type="journal article" date="2021" name="Sci. Adv.">
        <title>The American lobster genome reveals insights on longevity, neural, and immune adaptations.</title>
        <authorList>
            <person name="Polinski J.M."/>
            <person name="Zimin A.V."/>
            <person name="Clark K.F."/>
            <person name="Kohn A.B."/>
            <person name="Sadowski N."/>
            <person name="Timp W."/>
            <person name="Ptitsyn A."/>
            <person name="Khanna P."/>
            <person name="Romanova D.Y."/>
            <person name="Williams P."/>
            <person name="Greenwood S.J."/>
            <person name="Moroz L.L."/>
            <person name="Walt D.R."/>
            <person name="Bodnar A.G."/>
        </authorList>
    </citation>
    <scope>NUCLEOTIDE SEQUENCE</scope>
    <source>
        <strain evidence="2">GMGI-L3</strain>
    </source>
</reference>
<dbReference type="Pfam" id="PF18738">
    <property type="entry name" value="HEPN_DZIP3"/>
    <property type="match status" value="1"/>
</dbReference>
<dbReference type="PANTHER" id="PTHR46844:SF1">
    <property type="entry name" value="SLR5058 PROTEIN"/>
    <property type="match status" value="1"/>
</dbReference>
<feature type="domain" description="NACHT" evidence="1">
    <location>
        <begin position="262"/>
        <end position="381"/>
    </location>
</feature>
<dbReference type="Proteomes" id="UP000747542">
    <property type="component" value="Unassembled WGS sequence"/>
</dbReference>
<evidence type="ECO:0000259" key="1">
    <source>
        <dbReference type="PROSITE" id="PS50837"/>
    </source>
</evidence>
<comment type="caution">
    <text evidence="2">The sequence shown here is derived from an EMBL/GenBank/DDBJ whole genome shotgun (WGS) entry which is preliminary data.</text>
</comment>
<keyword evidence="3" id="KW-1185">Reference proteome</keyword>
<dbReference type="InterPro" id="IPR007111">
    <property type="entry name" value="NACHT_NTPase"/>
</dbReference>
<dbReference type="InterPro" id="IPR041249">
    <property type="entry name" value="HEPN_DZIP3"/>
</dbReference>
<dbReference type="InterPro" id="IPR025662">
    <property type="entry name" value="Sigma_54_int_dom_ATP-bd_1"/>
</dbReference>
<proteinExistence type="predicted"/>
<dbReference type="PROSITE" id="PS00675">
    <property type="entry name" value="SIGMA54_INTERACT_1"/>
    <property type="match status" value="1"/>
</dbReference>
<sequence>MAGQNLDKLLANINFHKYWNSIFVVGQREVCRCFLWLYHHHHGPNPPYVGQCLRATPRGMNRIGAIERAVFDRGDSPTKMDIPLLYRLLQHICNLAEDTQPTSIWNCPTTPEEQLSLEHTLYKIKEKRNKLSHKPMTYVHMTEEDLETYLDELCDLLCRVIREAGLRTGRTLRQINDTTDKIKDDCSHIRTMRPSFGISPQKFTVLAKQELEEQRRTIIDLVGTFVMPVIKRSVNTTGMAQAEDVSADQLLKWRCVDGKVPKVILMRGDTGAGKTYLCQQVQNFWLRNDTRITDLNEYDLVLLIVCRDVFTRDLVRLLQDELLPRTMSHCEGTEVMNILKSLKILWIIEGFEEASADGKDLLKRLFSITDSDHTVLVSTRPEHTVELTSIILPEERICEVTLYGFSEDGRDIVLKRLLQQDMSDTADHVEQYEQFKHDFKHLRRDIQVELNNPLKFILAVKLWKEGNLNTEAGAPLSHLYRAIQDVQLKNVVEKLRMKCSLTEAETRVRVETWLGAMYRVAFNMILDKKFIIIDKDNEKLLMDNFQCLLPSYTDCFSTFLSSMVGNSSLTDTYYQFIHSTQQCYFAAQHICSLMLQQNYDEKKFAELLKVDLTKKEQIDRFYEVLLYTASLVTREQLDRDATETLTKFLSQCQNCNWFDVIHYTGYSDTFIKEVCKYIPDNWGVTDTTVKAANILMQQTVPSIIIITLEEDPDNIVSLKCFLQQIAQHSIWVNIMFNYYNLLTPPHKTCDEYIKILCGPSAQCNIYELTGMLSADGCNFISQMSNLKTLTLSVQNQKTLEALLLPIYSNYAVEELILFMDTRDFEGRLSISLVRYVILDLYLPYVCDSDVEASVKLLPRLTHKYRKIGLSGLSADGALQFVQGLKSRGVSAEQLLRSIKFIHDGMPQQVLWLPYGPIPVRVSEMQFIDMWCNPKVELTINVDITPNETP</sequence>
<name>A0A8J5K4I0_HOMAM</name>
<evidence type="ECO:0000313" key="3">
    <source>
        <dbReference type="Proteomes" id="UP000747542"/>
    </source>
</evidence>
<dbReference type="OrthoDB" id="6351874at2759"/>
<dbReference type="EMBL" id="JAHLQT010014098">
    <property type="protein sequence ID" value="KAG7170462.1"/>
    <property type="molecule type" value="Genomic_DNA"/>
</dbReference>
<dbReference type="AlphaFoldDB" id="A0A8J5K4I0"/>
<dbReference type="PANTHER" id="PTHR46844">
    <property type="entry name" value="SLR5058 PROTEIN"/>
    <property type="match status" value="1"/>
</dbReference>
<accession>A0A8J5K4I0</accession>